<organism evidence="2 3">
    <name type="scientific">Potamilus streckersoni</name>
    <dbReference type="NCBI Taxonomy" id="2493646"/>
    <lineage>
        <taxon>Eukaryota</taxon>
        <taxon>Metazoa</taxon>
        <taxon>Spiralia</taxon>
        <taxon>Lophotrochozoa</taxon>
        <taxon>Mollusca</taxon>
        <taxon>Bivalvia</taxon>
        <taxon>Autobranchia</taxon>
        <taxon>Heteroconchia</taxon>
        <taxon>Palaeoheterodonta</taxon>
        <taxon>Unionida</taxon>
        <taxon>Unionoidea</taxon>
        <taxon>Unionidae</taxon>
        <taxon>Ambleminae</taxon>
        <taxon>Lampsilini</taxon>
        <taxon>Potamilus</taxon>
    </lineage>
</organism>
<gene>
    <name evidence="2" type="ORF">CHS0354_029795</name>
</gene>
<proteinExistence type="predicted"/>
<accession>A0AAE0TH67</accession>
<dbReference type="EMBL" id="JAEAOA010001777">
    <property type="protein sequence ID" value="KAK3610326.1"/>
    <property type="molecule type" value="Genomic_DNA"/>
</dbReference>
<keyword evidence="3" id="KW-1185">Reference proteome</keyword>
<reference evidence="2" key="1">
    <citation type="journal article" date="2021" name="Genome Biol. Evol.">
        <title>A High-Quality Reference Genome for a Parasitic Bivalve with Doubly Uniparental Inheritance (Bivalvia: Unionida).</title>
        <authorList>
            <person name="Smith C.H."/>
        </authorList>
    </citation>
    <scope>NUCLEOTIDE SEQUENCE</scope>
    <source>
        <strain evidence="2">CHS0354</strain>
    </source>
</reference>
<reference evidence="2" key="3">
    <citation type="submission" date="2023-05" db="EMBL/GenBank/DDBJ databases">
        <authorList>
            <person name="Smith C.H."/>
        </authorList>
    </citation>
    <scope>NUCLEOTIDE SEQUENCE</scope>
    <source>
        <strain evidence="2">CHS0354</strain>
        <tissue evidence="2">Mantle</tissue>
    </source>
</reference>
<reference evidence="2" key="2">
    <citation type="journal article" date="2021" name="Genome Biol. Evol.">
        <title>Developing a high-quality reference genome for a parasitic bivalve with doubly uniparental inheritance (Bivalvia: Unionida).</title>
        <authorList>
            <person name="Smith C.H."/>
        </authorList>
    </citation>
    <scope>NUCLEOTIDE SEQUENCE</scope>
    <source>
        <strain evidence="2">CHS0354</strain>
        <tissue evidence="2">Mantle</tissue>
    </source>
</reference>
<comment type="caution">
    <text evidence="2">The sequence shown here is derived from an EMBL/GenBank/DDBJ whole genome shotgun (WGS) entry which is preliminary data.</text>
</comment>
<evidence type="ECO:0000256" key="1">
    <source>
        <dbReference type="SAM" id="SignalP"/>
    </source>
</evidence>
<feature type="chain" id="PRO_5042113904" evidence="1">
    <location>
        <begin position="19"/>
        <end position="177"/>
    </location>
</feature>
<dbReference type="AlphaFoldDB" id="A0AAE0TH67"/>
<sequence length="177" mass="20412">MDVMIFMALLFMARQSLTQTTIENSNICEKETTITENDKDAFTSARTGYQEAIVTRPDLAGLVENVTADEIIPYQLGNYFFDICPSVTTSAIFWGIPYQPEYKCWIIQSVSFTRCSTYDCQNWSGVPWIKDYVFLCKEKYVYEYVWSYCVKDVSEVGFFRLIKVKIPKSCVCTLALC</sequence>
<dbReference type="Proteomes" id="UP001195483">
    <property type="component" value="Unassembled WGS sequence"/>
</dbReference>
<evidence type="ECO:0000313" key="3">
    <source>
        <dbReference type="Proteomes" id="UP001195483"/>
    </source>
</evidence>
<keyword evidence="1" id="KW-0732">Signal</keyword>
<protein>
    <submittedName>
        <fullName evidence="2">Uncharacterized protein</fullName>
    </submittedName>
</protein>
<name>A0AAE0TH67_9BIVA</name>
<evidence type="ECO:0000313" key="2">
    <source>
        <dbReference type="EMBL" id="KAK3610326.1"/>
    </source>
</evidence>
<feature type="signal peptide" evidence="1">
    <location>
        <begin position="1"/>
        <end position="18"/>
    </location>
</feature>